<gene>
    <name evidence="2" type="ORF">SSX86_008432</name>
</gene>
<dbReference type="EMBL" id="JBCNJP010000010">
    <property type="protein sequence ID" value="KAK9072000.1"/>
    <property type="molecule type" value="Genomic_DNA"/>
</dbReference>
<dbReference type="Pfam" id="PF12937">
    <property type="entry name" value="F-box-like"/>
    <property type="match status" value="1"/>
</dbReference>
<evidence type="ECO:0000313" key="2">
    <source>
        <dbReference type="EMBL" id="KAK9072000.1"/>
    </source>
</evidence>
<dbReference type="Proteomes" id="UP001408789">
    <property type="component" value="Unassembled WGS sequence"/>
</dbReference>
<proteinExistence type="predicted"/>
<name>A0AAP0H6T8_9ASTR</name>
<comment type="caution">
    <text evidence="2">The sequence shown here is derived from an EMBL/GenBank/DDBJ whole genome shotgun (WGS) entry which is preliminary data.</text>
</comment>
<dbReference type="InterPro" id="IPR032675">
    <property type="entry name" value="LRR_dom_sf"/>
</dbReference>
<accession>A0AAP0H6T8</accession>
<feature type="domain" description="F-box" evidence="1">
    <location>
        <begin position="2"/>
        <end position="35"/>
    </location>
</feature>
<evidence type="ECO:0000313" key="3">
    <source>
        <dbReference type="Proteomes" id="UP001408789"/>
    </source>
</evidence>
<dbReference type="SUPFAM" id="SSF52047">
    <property type="entry name" value="RNI-like"/>
    <property type="match status" value="1"/>
</dbReference>
<protein>
    <recommendedName>
        <fullName evidence="1">F-box domain-containing protein</fullName>
    </recommendedName>
</protein>
<evidence type="ECO:0000259" key="1">
    <source>
        <dbReference type="Pfam" id="PF12937"/>
    </source>
</evidence>
<reference evidence="2 3" key="1">
    <citation type="submission" date="2024-04" db="EMBL/GenBank/DDBJ databases">
        <title>The reference genome of an endangered Asteraceae, Deinandra increscens subsp. villosa, native to the Central Coast of California.</title>
        <authorList>
            <person name="Guilliams M."/>
            <person name="Hasenstab-Lehman K."/>
            <person name="Meyer R."/>
            <person name="Mcevoy S."/>
        </authorList>
    </citation>
    <scope>NUCLEOTIDE SEQUENCE [LARGE SCALE GENOMIC DNA]</scope>
    <source>
        <tissue evidence="2">Leaf</tissue>
    </source>
</reference>
<dbReference type="InterPro" id="IPR044809">
    <property type="entry name" value="AUF1-like"/>
</dbReference>
<dbReference type="AlphaFoldDB" id="A0AAP0H6T8"/>
<dbReference type="InterPro" id="IPR036047">
    <property type="entry name" value="F-box-like_dom_sf"/>
</dbReference>
<dbReference type="InterPro" id="IPR001810">
    <property type="entry name" value="F-box_dom"/>
</dbReference>
<dbReference type="SUPFAM" id="SSF81383">
    <property type="entry name" value="F-box domain"/>
    <property type="match status" value="1"/>
</dbReference>
<dbReference type="PANTHER" id="PTHR31215">
    <property type="entry name" value="OS05G0510400 PROTEIN-RELATED"/>
    <property type="match status" value="1"/>
</dbReference>
<organism evidence="2 3">
    <name type="scientific">Deinandra increscens subsp. villosa</name>
    <dbReference type="NCBI Taxonomy" id="3103831"/>
    <lineage>
        <taxon>Eukaryota</taxon>
        <taxon>Viridiplantae</taxon>
        <taxon>Streptophyta</taxon>
        <taxon>Embryophyta</taxon>
        <taxon>Tracheophyta</taxon>
        <taxon>Spermatophyta</taxon>
        <taxon>Magnoliopsida</taxon>
        <taxon>eudicotyledons</taxon>
        <taxon>Gunneridae</taxon>
        <taxon>Pentapetalae</taxon>
        <taxon>asterids</taxon>
        <taxon>campanulids</taxon>
        <taxon>Asterales</taxon>
        <taxon>Asteraceae</taxon>
        <taxon>Asteroideae</taxon>
        <taxon>Heliantheae alliance</taxon>
        <taxon>Madieae</taxon>
        <taxon>Madiinae</taxon>
        <taxon>Deinandra</taxon>
    </lineage>
</organism>
<keyword evidence="3" id="KW-1185">Reference proteome</keyword>
<dbReference type="Gene3D" id="3.80.10.10">
    <property type="entry name" value="Ribonuclease Inhibitor"/>
    <property type="match status" value="1"/>
</dbReference>
<sequence length="437" mass="49345">MDKLPYSLLLQILSRLDDSADVARCRVASKAFDAVFPDHRSINLLCSVKWYINSRSRVSSSQHIKPFKAVILDLISRLITVESVSISVENPILCVSHHVVPNRDDFYLTDGDFAKEWLPRVSGSLKSLSLSGLPYYSTRRQSDVLPLISAYCYNLVNLRLKFGWLSVHNVNPMPMLTSLTLESVKLEDEQLNELNKCFPNLQNCNLLSIAGLKYPKINLLKLKTCHCSLNDTPLLTLITPDLITLKIEHNLQAALHIEAPLLSNFYLGINASLLSMYFDGIDPAYTFTVKNFENLETLWLKSSFIGSLLSEFPITETVENLTLESTNSDATDSKFILGKVFTVFPNVSSLCIVDGRNGLKTIRVYLMLDDDDPSSTFSSVAYVLDQCVGLLEVLLLIHDDVIGPVSESFRSKCRAHWPGFNWRWGIWNKHLEDSWMT</sequence>